<dbReference type="Proteomes" id="UP000561459">
    <property type="component" value="Unassembled WGS sequence"/>
</dbReference>
<dbReference type="AlphaFoldDB" id="A0A7W6CAP4"/>
<gene>
    <name evidence="1" type="ORF">GGR39_003164</name>
</gene>
<reference evidence="1 2" key="1">
    <citation type="submission" date="2020-08" db="EMBL/GenBank/DDBJ databases">
        <title>Genomic Encyclopedia of Type Strains, Phase IV (KMG-IV): sequencing the most valuable type-strain genomes for metagenomic binning, comparative biology and taxonomic classification.</title>
        <authorList>
            <person name="Goeker M."/>
        </authorList>
    </citation>
    <scope>NUCLEOTIDE SEQUENCE [LARGE SCALE GENOMIC DNA]</scope>
    <source>
        <strain evidence="1 2">DSM 27568</strain>
    </source>
</reference>
<name>A0A7W6CAP4_9SPHN</name>
<proteinExistence type="predicted"/>
<sequence>MSLHPSLNAYEIAARLALEDGSQLVVFVSFPSAGVTYDEILGREVFLFDQAGIAAWQIDPERGTTEGRTHEFDPTIPTTEPFVNVWQANGLAYASRMNGDTFRIDMETGVGTFSGWART</sequence>
<protein>
    <submittedName>
        <fullName evidence="1">Uncharacterized protein</fullName>
    </submittedName>
</protein>
<dbReference type="EMBL" id="JACIDY010000009">
    <property type="protein sequence ID" value="MBB3941487.1"/>
    <property type="molecule type" value="Genomic_DNA"/>
</dbReference>
<accession>A0A7W6CAP4</accession>
<evidence type="ECO:0000313" key="2">
    <source>
        <dbReference type="Proteomes" id="UP000561459"/>
    </source>
</evidence>
<organism evidence="1 2">
    <name type="scientific">Novosphingobium fluoreni</name>
    <dbReference type="NCBI Taxonomy" id="1391222"/>
    <lineage>
        <taxon>Bacteria</taxon>
        <taxon>Pseudomonadati</taxon>
        <taxon>Pseudomonadota</taxon>
        <taxon>Alphaproteobacteria</taxon>
        <taxon>Sphingomonadales</taxon>
        <taxon>Sphingomonadaceae</taxon>
        <taxon>Novosphingobium</taxon>
    </lineage>
</organism>
<keyword evidence="2" id="KW-1185">Reference proteome</keyword>
<comment type="caution">
    <text evidence="1">The sequence shown here is derived from an EMBL/GenBank/DDBJ whole genome shotgun (WGS) entry which is preliminary data.</text>
</comment>
<dbReference type="RefSeq" id="WP_183618376.1">
    <property type="nucleotide sequence ID" value="NZ_JACIDY010000009.1"/>
</dbReference>
<evidence type="ECO:0000313" key="1">
    <source>
        <dbReference type="EMBL" id="MBB3941487.1"/>
    </source>
</evidence>